<sequence>MKIFYFALLCHFIFVKTTEGILENHESDSLHEKCKSLNEQFDLSSSESESSDTGSDISIPGSDILISDSDTSASESDDSLNRKLDENSALPELKITLVSSPGHSEYLNFKQTDGMLANENLPVWTVTKNVGTVSKSRQRRLKLTRKLNVMKELGKFTMYQDPKTNSSAVYFHRRRQFDGIIDYRYIIQGLSIDKIHPGSKTKIRLGENGVTSRSKSIAHPQQMANFNNGGEQMDKYDYEIRNTYGNRLYTGYPEILVIISYDFAQKFSKNSKKSEMFKAIVSYVITLFNGVDMLYSNLKETNIKLNIAGIIIATESDSLDFLKNCYHTVEIGDSSDESVWLNADCAIDKFRTRLYDSQITIPFEFYDLALFLTGYSMYVTTNGDVRGVTGRSGFTNSYETRKKDAYPILAGAIQDNGDYTFYITIAHELAHMMSVLHDMPPLITNEGECCGYIMKPASKWCRNCLSWSDASEKALKLFFSSADCCLFINEPQSLYPPGRRVKLTADEQCQCYGYKSTIPSNDRHDIYCETELLCVDDDDQVHDTVIPMDGTLCYYDKVCWYQSCKKITDFKFSKKNYKTLPGPSKTFN</sequence>
<feature type="region of interest" description="Disordered" evidence="2">
    <location>
        <begin position="41"/>
        <end position="83"/>
    </location>
</feature>
<evidence type="ECO:0000259" key="4">
    <source>
        <dbReference type="PROSITE" id="PS50215"/>
    </source>
</evidence>
<dbReference type="GO" id="GO:0046872">
    <property type="term" value="F:metal ion binding"/>
    <property type="evidence" value="ECO:0007669"/>
    <property type="project" value="UniProtKB-KW"/>
</dbReference>
<evidence type="ECO:0000313" key="5">
    <source>
        <dbReference type="EMBL" id="KAK0163284.1"/>
    </source>
</evidence>
<proteinExistence type="predicted"/>
<feature type="domain" description="Peptidase M12B" evidence="4">
    <location>
        <begin position="251"/>
        <end position="491"/>
    </location>
</feature>
<keyword evidence="1" id="KW-0479">Metal-binding</keyword>
<comment type="caution">
    <text evidence="1">Lacks conserved residue(s) required for the propagation of feature annotation.</text>
</comment>
<comment type="caution">
    <text evidence="5">The sequence shown here is derived from an EMBL/GenBank/DDBJ whole genome shotgun (WGS) entry which is preliminary data.</text>
</comment>
<feature type="binding site" evidence="1">
    <location>
        <position position="437"/>
    </location>
    <ligand>
        <name>Zn(2+)</name>
        <dbReference type="ChEBI" id="CHEBI:29105"/>
        <note>catalytic</note>
    </ligand>
</feature>
<dbReference type="Pfam" id="PF13688">
    <property type="entry name" value="Reprolysin_5"/>
    <property type="match status" value="1"/>
</dbReference>
<keyword evidence="3" id="KW-0732">Signal</keyword>
<organism evidence="5 6">
    <name type="scientific">Microctonus hyperodae</name>
    <name type="common">Parasitoid wasp</name>
    <dbReference type="NCBI Taxonomy" id="165561"/>
    <lineage>
        <taxon>Eukaryota</taxon>
        <taxon>Metazoa</taxon>
        <taxon>Ecdysozoa</taxon>
        <taxon>Arthropoda</taxon>
        <taxon>Hexapoda</taxon>
        <taxon>Insecta</taxon>
        <taxon>Pterygota</taxon>
        <taxon>Neoptera</taxon>
        <taxon>Endopterygota</taxon>
        <taxon>Hymenoptera</taxon>
        <taxon>Apocrita</taxon>
        <taxon>Ichneumonoidea</taxon>
        <taxon>Braconidae</taxon>
        <taxon>Euphorinae</taxon>
        <taxon>Microctonus</taxon>
    </lineage>
</organism>
<keyword evidence="1" id="KW-0862">Zinc</keyword>
<dbReference type="Proteomes" id="UP001168972">
    <property type="component" value="Unassembled WGS sequence"/>
</dbReference>
<evidence type="ECO:0000256" key="2">
    <source>
        <dbReference type="SAM" id="MobiDB-lite"/>
    </source>
</evidence>
<feature type="active site" evidence="1">
    <location>
        <position position="428"/>
    </location>
</feature>
<protein>
    <recommendedName>
        <fullName evidence="4">Peptidase M12B domain-containing protein</fullName>
    </recommendedName>
</protein>
<evidence type="ECO:0000256" key="1">
    <source>
        <dbReference type="PROSITE-ProRule" id="PRU00276"/>
    </source>
</evidence>
<feature type="signal peptide" evidence="3">
    <location>
        <begin position="1"/>
        <end position="20"/>
    </location>
</feature>
<feature type="chain" id="PRO_5041448448" description="Peptidase M12B domain-containing protein" evidence="3">
    <location>
        <begin position="21"/>
        <end position="588"/>
    </location>
</feature>
<gene>
    <name evidence="5" type="ORF">PV327_006983</name>
</gene>
<dbReference type="AlphaFoldDB" id="A0AA39KJ11"/>
<dbReference type="InterPro" id="IPR024079">
    <property type="entry name" value="MetalloPept_cat_dom_sf"/>
</dbReference>
<accession>A0AA39KJ11</accession>
<name>A0AA39KJ11_MICHY</name>
<dbReference type="PANTHER" id="PTHR11905:SF249">
    <property type="entry name" value="SOL NARAE, ISOFORM C"/>
    <property type="match status" value="1"/>
</dbReference>
<dbReference type="PANTHER" id="PTHR11905">
    <property type="entry name" value="ADAM A DISINTEGRIN AND METALLOPROTEASE DOMAIN"/>
    <property type="match status" value="1"/>
</dbReference>
<evidence type="ECO:0000256" key="3">
    <source>
        <dbReference type="SAM" id="SignalP"/>
    </source>
</evidence>
<dbReference type="GO" id="GO:0004222">
    <property type="term" value="F:metalloendopeptidase activity"/>
    <property type="evidence" value="ECO:0007669"/>
    <property type="project" value="InterPro"/>
</dbReference>
<dbReference type="InterPro" id="IPR001590">
    <property type="entry name" value="Peptidase_M12B"/>
</dbReference>
<feature type="binding site" evidence="1">
    <location>
        <position position="431"/>
    </location>
    <ligand>
        <name>Zn(2+)</name>
        <dbReference type="ChEBI" id="CHEBI:29105"/>
        <note>catalytic</note>
    </ligand>
</feature>
<dbReference type="Gene3D" id="3.40.390.10">
    <property type="entry name" value="Collagenase (Catalytic Domain)"/>
    <property type="match status" value="1"/>
</dbReference>
<dbReference type="GO" id="GO:0006509">
    <property type="term" value="P:membrane protein ectodomain proteolysis"/>
    <property type="evidence" value="ECO:0007669"/>
    <property type="project" value="TreeGrafter"/>
</dbReference>
<reference evidence="5" key="2">
    <citation type="submission" date="2023-03" db="EMBL/GenBank/DDBJ databases">
        <authorList>
            <person name="Inwood S.N."/>
            <person name="Skelly J.G."/>
            <person name="Guhlin J."/>
            <person name="Harrop T.W.R."/>
            <person name="Goldson S.G."/>
            <person name="Dearden P.K."/>
        </authorList>
    </citation>
    <scope>NUCLEOTIDE SEQUENCE</scope>
    <source>
        <strain evidence="5">Lincoln</strain>
        <tissue evidence="5">Whole body</tissue>
    </source>
</reference>
<keyword evidence="6" id="KW-1185">Reference proteome</keyword>
<reference evidence="5" key="1">
    <citation type="journal article" date="2023" name="bioRxiv">
        <title>Scaffold-level genome assemblies of two parasitoid biocontrol wasps reveal the parthenogenesis mechanism and an associated novel virus.</title>
        <authorList>
            <person name="Inwood S."/>
            <person name="Skelly J."/>
            <person name="Guhlin J."/>
            <person name="Harrop T."/>
            <person name="Goldson S."/>
            <person name="Dearden P."/>
        </authorList>
    </citation>
    <scope>NUCLEOTIDE SEQUENCE</scope>
    <source>
        <strain evidence="5">Lincoln</strain>
        <tissue evidence="5">Whole body</tissue>
    </source>
</reference>
<dbReference type="PROSITE" id="PS50215">
    <property type="entry name" value="ADAM_MEPRO"/>
    <property type="match status" value="1"/>
</dbReference>
<dbReference type="SUPFAM" id="SSF55486">
    <property type="entry name" value="Metalloproteases ('zincins'), catalytic domain"/>
    <property type="match status" value="1"/>
</dbReference>
<feature type="binding site" evidence="1">
    <location>
        <position position="427"/>
    </location>
    <ligand>
        <name>Zn(2+)</name>
        <dbReference type="ChEBI" id="CHEBI:29105"/>
        <note>catalytic</note>
    </ligand>
</feature>
<feature type="compositionally biased region" description="Low complexity" evidence="2">
    <location>
        <begin position="44"/>
        <end position="59"/>
    </location>
</feature>
<dbReference type="EMBL" id="JAQQBR010001833">
    <property type="protein sequence ID" value="KAK0163284.1"/>
    <property type="molecule type" value="Genomic_DNA"/>
</dbReference>
<evidence type="ECO:0000313" key="6">
    <source>
        <dbReference type="Proteomes" id="UP001168972"/>
    </source>
</evidence>